<keyword evidence="1" id="KW-1133">Transmembrane helix</keyword>
<evidence type="ECO:0000313" key="2">
    <source>
        <dbReference type="Proteomes" id="UP000515154"/>
    </source>
</evidence>
<evidence type="ECO:0000313" key="3">
    <source>
        <dbReference type="RefSeq" id="XP_036363608.1"/>
    </source>
</evidence>
<accession>A0A7E6F7X4</accession>
<keyword evidence="2" id="KW-1185">Reference proteome</keyword>
<dbReference type="KEGG" id="osn:118765487"/>
<evidence type="ECO:0000256" key="1">
    <source>
        <dbReference type="SAM" id="Phobius"/>
    </source>
</evidence>
<gene>
    <name evidence="3" type="primary">LOC118765487</name>
</gene>
<proteinExistence type="predicted"/>
<reference evidence="3" key="1">
    <citation type="submission" date="2025-08" db="UniProtKB">
        <authorList>
            <consortium name="RefSeq"/>
        </authorList>
    </citation>
    <scope>IDENTIFICATION</scope>
</reference>
<dbReference type="RefSeq" id="XP_036363608.1">
    <property type="nucleotide sequence ID" value="XM_036507715.1"/>
</dbReference>
<dbReference type="AlphaFoldDB" id="A0A7E6F7X4"/>
<name>A0A7E6F7X4_9MOLL</name>
<organism evidence="2 3">
    <name type="scientific">Octopus sinensis</name>
    <name type="common">East Asian common octopus</name>
    <dbReference type="NCBI Taxonomy" id="2607531"/>
    <lineage>
        <taxon>Eukaryota</taxon>
        <taxon>Metazoa</taxon>
        <taxon>Spiralia</taxon>
        <taxon>Lophotrochozoa</taxon>
        <taxon>Mollusca</taxon>
        <taxon>Cephalopoda</taxon>
        <taxon>Coleoidea</taxon>
        <taxon>Octopodiformes</taxon>
        <taxon>Octopoda</taxon>
        <taxon>Incirrata</taxon>
        <taxon>Octopodidae</taxon>
        <taxon>Octopus</taxon>
    </lineage>
</organism>
<keyword evidence="1" id="KW-0472">Membrane</keyword>
<feature type="transmembrane region" description="Helical" evidence="1">
    <location>
        <begin position="7"/>
        <end position="26"/>
    </location>
</feature>
<keyword evidence="1" id="KW-0812">Transmembrane</keyword>
<sequence>MMRRNQFLIFIAVIYIIMTVGIVSYFKQFSISLELTTPSIITDANFNNNILKQSFEFPKDFNYTLSVNDTCRSENVPNQNQTRNKAFLTLFTTWNSKDQKHKIHINSLKNWLSLGYDVRVILFLNDSVNYSECSCPNCEIWSVPVAGEVGVPILKHMFLYVLRNINSTFYAYVNSDILFNSNLIPTLELIDQKIDYSTSPVFIVGRRTNVMNLTEQEASSSSSIENAARHRGKIFRSDAEDYFFTTKNYPWENIPELIVGSPAYDNWLVTYSLLSRFVVIDVTNTVLAVHQTTQVGNYEGFQKNFKQYNNKLLATKYNDTNSVRSGHTVCTDLQTKISNKKIVLMERRTNICRRIHKKIIGKTAIKTPWRM</sequence>
<protein>
    <submittedName>
        <fullName evidence="3">Uncharacterized protein LOC118765487</fullName>
    </submittedName>
</protein>
<dbReference type="Proteomes" id="UP000515154">
    <property type="component" value="Linkage group LG11"/>
</dbReference>